<dbReference type="PIRSF" id="PIRSF001235">
    <property type="entry name" value="Amidase_carbamoylase"/>
    <property type="match status" value="1"/>
</dbReference>
<dbReference type="InterPro" id="IPR036264">
    <property type="entry name" value="Bact_exopeptidase_dim_dom"/>
</dbReference>
<gene>
    <name evidence="4" type="ORF">JQX11_23915</name>
</gene>
<dbReference type="EMBL" id="JAFEUC010000013">
    <property type="protein sequence ID" value="MBM7079366.1"/>
    <property type="molecule type" value="Genomic_DNA"/>
</dbReference>
<organism evidence="4 5">
    <name type="scientific">Micromonospora humida</name>
    <dbReference type="NCBI Taxonomy" id="2809018"/>
    <lineage>
        <taxon>Bacteria</taxon>
        <taxon>Bacillati</taxon>
        <taxon>Actinomycetota</taxon>
        <taxon>Actinomycetes</taxon>
        <taxon>Micromonosporales</taxon>
        <taxon>Micromonosporaceae</taxon>
        <taxon>Micromonospora</taxon>
    </lineage>
</organism>
<dbReference type="Pfam" id="PF01546">
    <property type="entry name" value="Peptidase_M20"/>
    <property type="match status" value="1"/>
</dbReference>
<dbReference type="SUPFAM" id="SSF53187">
    <property type="entry name" value="Zn-dependent exopeptidases"/>
    <property type="match status" value="1"/>
</dbReference>
<dbReference type="NCBIfam" id="NF006770">
    <property type="entry name" value="PRK09290.1-4"/>
    <property type="match status" value="1"/>
</dbReference>
<comment type="caution">
    <text evidence="4">The sequence shown here is derived from an EMBL/GenBank/DDBJ whole genome shotgun (WGS) entry which is preliminary data.</text>
</comment>
<dbReference type="SUPFAM" id="SSF55031">
    <property type="entry name" value="Bacterial exopeptidase dimerisation domain"/>
    <property type="match status" value="1"/>
</dbReference>
<evidence type="ECO:0000256" key="2">
    <source>
        <dbReference type="ARBA" id="ARBA00022801"/>
    </source>
</evidence>
<comment type="similarity">
    <text evidence="1">Belongs to the peptidase M20 family.</text>
</comment>
<keyword evidence="2" id="KW-0378">Hydrolase</keyword>
<dbReference type="PANTHER" id="PTHR32494:SF5">
    <property type="entry name" value="ALLANTOATE AMIDOHYDROLASE"/>
    <property type="match status" value="1"/>
</dbReference>
<proteinExistence type="inferred from homology"/>
<dbReference type="RefSeq" id="WP_204927206.1">
    <property type="nucleotide sequence ID" value="NZ_JAFEUC010000013.1"/>
</dbReference>
<sequence length="411" mass="42800">MTGRFRELWDEIAPVGRDADSGGYLRYALTPAELRLREWFRAQAELRGMPVSGDGNGNLFAWWGDPDSGGPATAGPATGDRAGTGAVLTGSHFDSVPHGGAYDGPLGIVSAFLAVDELRAAGVTPVRPVVVAAFVEEEGARFGVPCLGSRLLTGEIDADRAAGLRDAAGVSFAEALGHRPAGADPALLGRFATFVELHVEQGRALVDADAPVAVGSAIWPHGRWRFELRGEGNHAGTTRMADRRDPMLTFAFTVLAANKEARLRDAHATVGRVSVEPNATNAIPSRVTGWLDARAAAPETLDGLVEAVQAKAAERARRDGTELTVTRESATPLVTFDGGLADRLAGLLAAPLLPTGAGHDAGVLAAHLPTAMLFVRNPTGVSHSPAESATDDDCAAGVVALARVLEELACH</sequence>
<dbReference type="PANTHER" id="PTHR32494">
    <property type="entry name" value="ALLANTOATE DEIMINASE-RELATED"/>
    <property type="match status" value="1"/>
</dbReference>
<evidence type="ECO:0000256" key="1">
    <source>
        <dbReference type="ARBA" id="ARBA00006153"/>
    </source>
</evidence>
<keyword evidence="5" id="KW-1185">Reference proteome</keyword>
<evidence type="ECO:0000313" key="5">
    <source>
        <dbReference type="Proteomes" id="UP001518872"/>
    </source>
</evidence>
<reference evidence="4 5" key="1">
    <citation type="submission" date="2021-02" db="EMBL/GenBank/DDBJ databases">
        <authorList>
            <person name="Ra J.-S."/>
        </authorList>
    </citation>
    <scope>NUCLEOTIDE SEQUENCE [LARGE SCALE GENOMIC DNA]</scope>
    <source>
        <strain evidence="4 5">MMS20-R1-14</strain>
    </source>
</reference>
<evidence type="ECO:0000313" key="4">
    <source>
        <dbReference type="EMBL" id="MBM7079366.1"/>
    </source>
</evidence>
<evidence type="ECO:0000256" key="3">
    <source>
        <dbReference type="SAM" id="MobiDB-lite"/>
    </source>
</evidence>
<dbReference type="Gene3D" id="3.40.630.10">
    <property type="entry name" value="Zn peptidases"/>
    <property type="match status" value="1"/>
</dbReference>
<accession>A0ABS2J1E0</accession>
<dbReference type="NCBIfam" id="TIGR01879">
    <property type="entry name" value="hydantase"/>
    <property type="match status" value="1"/>
</dbReference>
<feature type="region of interest" description="Disordered" evidence="3">
    <location>
        <begin position="60"/>
        <end position="83"/>
    </location>
</feature>
<name>A0ABS2J1E0_9ACTN</name>
<dbReference type="Proteomes" id="UP001518872">
    <property type="component" value="Unassembled WGS sequence"/>
</dbReference>
<feature type="compositionally biased region" description="Low complexity" evidence="3">
    <location>
        <begin position="64"/>
        <end position="83"/>
    </location>
</feature>
<protein>
    <submittedName>
        <fullName evidence="4">Allantoate amidohydrolase</fullName>
    </submittedName>
</protein>
<dbReference type="Gene3D" id="3.30.70.360">
    <property type="match status" value="1"/>
</dbReference>
<dbReference type="InterPro" id="IPR010158">
    <property type="entry name" value="Amidase_Cbmase"/>
</dbReference>
<dbReference type="InterPro" id="IPR002933">
    <property type="entry name" value="Peptidase_M20"/>
</dbReference>